<dbReference type="EMBL" id="FNJB01000010">
    <property type="protein sequence ID" value="SDP58179.1"/>
    <property type="molecule type" value="Genomic_DNA"/>
</dbReference>
<organism evidence="7 8">
    <name type="scientific">Actinokineospora alba</name>
    <dbReference type="NCBI Taxonomy" id="504798"/>
    <lineage>
        <taxon>Bacteria</taxon>
        <taxon>Bacillati</taxon>
        <taxon>Actinomycetota</taxon>
        <taxon>Actinomycetes</taxon>
        <taxon>Pseudonocardiales</taxon>
        <taxon>Pseudonocardiaceae</taxon>
        <taxon>Actinokineospora</taxon>
    </lineage>
</organism>
<evidence type="ECO:0000256" key="5">
    <source>
        <dbReference type="SAM" id="Phobius"/>
    </source>
</evidence>
<keyword evidence="4 5" id="KW-0472">Membrane</keyword>
<gene>
    <name evidence="7" type="ORF">SAMN05192558_110231</name>
</gene>
<evidence type="ECO:0000256" key="4">
    <source>
        <dbReference type="ARBA" id="ARBA00023136"/>
    </source>
</evidence>
<evidence type="ECO:0000259" key="6">
    <source>
        <dbReference type="Pfam" id="PF02656"/>
    </source>
</evidence>
<sequence>MSLHVERTGLAWARTTLAVIGLAAVVIRLRIDQPFLVGAATVAIGLLLLAMLRGNRRADGAMPATVVGLVLVVVAVELVGILSG</sequence>
<protein>
    <recommendedName>
        <fullName evidence="6">DUF202 domain-containing protein</fullName>
    </recommendedName>
</protein>
<proteinExistence type="predicted"/>
<feature type="transmembrane region" description="Helical" evidence="5">
    <location>
        <begin position="12"/>
        <end position="29"/>
    </location>
</feature>
<dbReference type="Pfam" id="PF02656">
    <property type="entry name" value="DUF202"/>
    <property type="match status" value="1"/>
</dbReference>
<evidence type="ECO:0000256" key="2">
    <source>
        <dbReference type="ARBA" id="ARBA00022692"/>
    </source>
</evidence>
<evidence type="ECO:0000256" key="1">
    <source>
        <dbReference type="ARBA" id="ARBA00004127"/>
    </source>
</evidence>
<keyword evidence="3 5" id="KW-1133">Transmembrane helix</keyword>
<dbReference type="STRING" id="504798.SAMN05421871_110231"/>
<dbReference type="Proteomes" id="UP000199651">
    <property type="component" value="Unassembled WGS sequence"/>
</dbReference>
<feature type="transmembrane region" description="Helical" evidence="5">
    <location>
        <begin position="64"/>
        <end position="83"/>
    </location>
</feature>
<name>A0A1H0TW37_9PSEU</name>
<dbReference type="OrthoDB" id="3701077at2"/>
<feature type="domain" description="DUF202" evidence="6">
    <location>
        <begin position="6"/>
        <end position="52"/>
    </location>
</feature>
<dbReference type="InterPro" id="IPR003807">
    <property type="entry name" value="DUF202"/>
</dbReference>
<accession>A0A1H0TW37</accession>
<evidence type="ECO:0000313" key="7">
    <source>
        <dbReference type="EMBL" id="SDP58179.1"/>
    </source>
</evidence>
<keyword evidence="8" id="KW-1185">Reference proteome</keyword>
<keyword evidence="2 5" id="KW-0812">Transmembrane</keyword>
<evidence type="ECO:0000313" key="8">
    <source>
        <dbReference type="Proteomes" id="UP000199651"/>
    </source>
</evidence>
<evidence type="ECO:0000256" key="3">
    <source>
        <dbReference type="ARBA" id="ARBA00022989"/>
    </source>
</evidence>
<feature type="transmembrane region" description="Helical" evidence="5">
    <location>
        <begin position="35"/>
        <end position="52"/>
    </location>
</feature>
<comment type="subcellular location">
    <subcellularLocation>
        <location evidence="1">Endomembrane system</location>
        <topology evidence="1">Multi-pass membrane protein</topology>
    </subcellularLocation>
</comment>
<dbReference type="RefSeq" id="WP_091381197.1">
    <property type="nucleotide sequence ID" value="NZ_FNDV01000010.1"/>
</dbReference>
<reference evidence="8" key="1">
    <citation type="submission" date="2016-10" db="EMBL/GenBank/DDBJ databases">
        <authorList>
            <person name="Varghese N."/>
            <person name="Submissions S."/>
        </authorList>
    </citation>
    <scope>NUCLEOTIDE SEQUENCE [LARGE SCALE GENOMIC DNA]</scope>
    <source>
        <strain evidence="8">IBRC-M 10655</strain>
    </source>
</reference>
<dbReference type="AlphaFoldDB" id="A0A1H0TW37"/>